<reference evidence="12 13" key="1">
    <citation type="journal article" date="2021" name="BMC Biol.">
        <title>Horizontally acquired antibacterial genes associated with adaptive radiation of ladybird beetles.</title>
        <authorList>
            <person name="Li H.S."/>
            <person name="Tang X.F."/>
            <person name="Huang Y.H."/>
            <person name="Xu Z.Y."/>
            <person name="Chen M.L."/>
            <person name="Du X.Y."/>
            <person name="Qiu B.Y."/>
            <person name="Chen P.T."/>
            <person name="Zhang W."/>
            <person name="Slipinski A."/>
            <person name="Escalona H.E."/>
            <person name="Waterhouse R.M."/>
            <person name="Zwick A."/>
            <person name="Pang H."/>
        </authorList>
    </citation>
    <scope>NUCLEOTIDE SEQUENCE [LARGE SCALE GENOMIC DNA]</scope>
    <source>
        <strain evidence="12">SYSU2018</strain>
    </source>
</reference>
<feature type="transmembrane region" description="Helical" evidence="11">
    <location>
        <begin position="83"/>
        <end position="104"/>
    </location>
</feature>
<dbReference type="PROSITE" id="PS01022">
    <property type="entry name" value="PTR2_1"/>
    <property type="match status" value="1"/>
</dbReference>
<keyword evidence="4 10" id="KW-0812">Transmembrane</keyword>
<evidence type="ECO:0000256" key="10">
    <source>
        <dbReference type="RuleBase" id="RU003755"/>
    </source>
</evidence>
<evidence type="ECO:0000256" key="4">
    <source>
        <dbReference type="ARBA" id="ARBA00022692"/>
    </source>
</evidence>
<dbReference type="EMBL" id="JABFTP020000083">
    <property type="protein sequence ID" value="KAL3275455.1"/>
    <property type="molecule type" value="Genomic_DNA"/>
</dbReference>
<feature type="transmembrane region" description="Helical" evidence="11">
    <location>
        <begin position="629"/>
        <end position="647"/>
    </location>
</feature>
<dbReference type="InterPro" id="IPR036259">
    <property type="entry name" value="MFS_trans_sf"/>
</dbReference>
<dbReference type="InterPro" id="IPR018456">
    <property type="entry name" value="PTR2_symporter_CS"/>
</dbReference>
<name>A0ABD2NAD0_9CUCU</name>
<dbReference type="PANTHER" id="PTHR11654">
    <property type="entry name" value="OLIGOPEPTIDE TRANSPORTER-RELATED"/>
    <property type="match status" value="1"/>
</dbReference>
<dbReference type="AlphaFoldDB" id="A0ABD2NAD0"/>
<feature type="transmembrane region" description="Helical" evidence="11">
    <location>
        <begin position="52"/>
        <end position="71"/>
    </location>
</feature>
<evidence type="ECO:0000256" key="6">
    <source>
        <dbReference type="ARBA" id="ARBA00022927"/>
    </source>
</evidence>
<sequence length="689" mass="77127">MRSILSLYLVKILLFSKGDATVIFHAFTMMVYFFPLLGAILSDSYLGKFRTIFYVSMIYATGSIILSIASIQPLHLPITEFSMIGLFMIALGTGGIKPCVSAFGGDQFVLPEQAKLLATFFSVFYFSINAGSLLSTFLTPILREDVQCFGNTSCFPLAFGVPGILMVLSVVIFGLGRPLYTIKKPEGNIVLEVSNCIGYALKTKARSKEEKEHWLDHSSKKYGQPFVEDIKATLRVLVLFTPLPIFWALYDQQGTAWTFQAVRMNGDIGFYTILPDQFQVVNPFLILIFIPIFQYIIYPSFGKIGLLRTPLEKMTCGGFLAALAFIVSAFVSMKIEATDPIMPNDGFAQLRFYNPLPCEVKILDSLPCSIKEELNGVIPQMGYAEVLELKLKILDQANVEINYAAECVQGNKTQKMSFPVLERDTQFVYFTNNGSVAHKDIITKDENSGAPFLRILTNTYPNNEVFNISLFNDAQGLNTISNNNSHRLKMTQGEYQVNILNNDLTKENSLNLTSKQSEKLKNGIGINLLLGGVYTLMLEVNGTDIVNHKLITVTQPNSISMLWLLPQYIIITAAEILFSITGLEFSYSQAPVTMKSVLTASFLMTDSIGNLIVVVIESAKIFDKASNDFFLYTALMIVDMLLFWYLASRYRYVNLEEHDEQMKLDNDNNILSKSQIGLENPVFNKNQDA</sequence>
<keyword evidence="8 11" id="KW-0472">Membrane</keyword>
<evidence type="ECO:0000256" key="2">
    <source>
        <dbReference type="ARBA" id="ARBA00005982"/>
    </source>
</evidence>
<feature type="transmembrane region" description="Helical" evidence="11">
    <location>
        <begin position="597"/>
        <end position="617"/>
    </location>
</feature>
<dbReference type="Proteomes" id="UP001516400">
    <property type="component" value="Unassembled WGS sequence"/>
</dbReference>
<feature type="transmembrane region" description="Helical" evidence="11">
    <location>
        <begin position="20"/>
        <end position="40"/>
    </location>
</feature>
<evidence type="ECO:0000256" key="1">
    <source>
        <dbReference type="ARBA" id="ARBA00004141"/>
    </source>
</evidence>
<dbReference type="PROSITE" id="PS01023">
    <property type="entry name" value="PTR2_2"/>
    <property type="match status" value="1"/>
</dbReference>
<feature type="transmembrane region" description="Helical" evidence="11">
    <location>
        <begin position="561"/>
        <end position="585"/>
    </location>
</feature>
<keyword evidence="6" id="KW-0653">Protein transport</keyword>
<dbReference type="GO" id="GO:0015031">
    <property type="term" value="P:protein transport"/>
    <property type="evidence" value="ECO:0007669"/>
    <property type="project" value="UniProtKB-KW"/>
</dbReference>
<dbReference type="GO" id="GO:0016020">
    <property type="term" value="C:membrane"/>
    <property type="evidence" value="ECO:0007669"/>
    <property type="project" value="UniProtKB-SubCell"/>
</dbReference>
<feature type="transmembrane region" description="Helical" evidence="11">
    <location>
        <begin position="116"/>
        <end position="137"/>
    </location>
</feature>
<keyword evidence="5" id="KW-0571">Peptide transport</keyword>
<dbReference type="InterPro" id="IPR000109">
    <property type="entry name" value="POT_fam"/>
</dbReference>
<evidence type="ECO:0000313" key="13">
    <source>
        <dbReference type="Proteomes" id="UP001516400"/>
    </source>
</evidence>
<evidence type="ECO:0000313" key="12">
    <source>
        <dbReference type="EMBL" id="KAL3275455.1"/>
    </source>
</evidence>
<gene>
    <name evidence="12" type="ORF">HHI36_020215</name>
</gene>
<comment type="subcellular location">
    <subcellularLocation>
        <location evidence="1 10">Membrane</location>
        <topology evidence="1 10">Multi-pass membrane protein</topology>
    </subcellularLocation>
</comment>
<feature type="transmembrane region" description="Helical" evidence="11">
    <location>
        <begin position="157"/>
        <end position="176"/>
    </location>
</feature>
<proteinExistence type="inferred from homology"/>
<comment type="caution">
    <text evidence="12">The sequence shown here is derived from an EMBL/GenBank/DDBJ whole genome shotgun (WGS) entry which is preliminary data.</text>
</comment>
<protein>
    <recommendedName>
        <fullName evidence="9">Oligopeptide transporter 1</fullName>
    </recommendedName>
</protein>
<organism evidence="12 13">
    <name type="scientific">Cryptolaemus montrouzieri</name>
    <dbReference type="NCBI Taxonomy" id="559131"/>
    <lineage>
        <taxon>Eukaryota</taxon>
        <taxon>Metazoa</taxon>
        <taxon>Ecdysozoa</taxon>
        <taxon>Arthropoda</taxon>
        <taxon>Hexapoda</taxon>
        <taxon>Insecta</taxon>
        <taxon>Pterygota</taxon>
        <taxon>Neoptera</taxon>
        <taxon>Endopterygota</taxon>
        <taxon>Coleoptera</taxon>
        <taxon>Polyphaga</taxon>
        <taxon>Cucujiformia</taxon>
        <taxon>Coccinelloidea</taxon>
        <taxon>Coccinellidae</taxon>
        <taxon>Scymninae</taxon>
        <taxon>Scymnini</taxon>
        <taxon>Cryptolaemus</taxon>
    </lineage>
</organism>
<keyword evidence="13" id="KW-1185">Reference proteome</keyword>
<dbReference type="Gene3D" id="1.20.1250.20">
    <property type="entry name" value="MFS general substrate transporter like domains"/>
    <property type="match status" value="2"/>
</dbReference>
<evidence type="ECO:0000256" key="8">
    <source>
        <dbReference type="ARBA" id="ARBA00023136"/>
    </source>
</evidence>
<dbReference type="SUPFAM" id="SSF103473">
    <property type="entry name" value="MFS general substrate transporter"/>
    <property type="match status" value="1"/>
</dbReference>
<dbReference type="Pfam" id="PF00854">
    <property type="entry name" value="PTR2"/>
    <property type="match status" value="2"/>
</dbReference>
<accession>A0ABD2NAD0</accession>
<feature type="transmembrane region" description="Helical" evidence="11">
    <location>
        <begin position="284"/>
        <end position="302"/>
    </location>
</feature>
<feature type="transmembrane region" description="Helical" evidence="11">
    <location>
        <begin position="314"/>
        <end position="333"/>
    </location>
</feature>
<evidence type="ECO:0000256" key="3">
    <source>
        <dbReference type="ARBA" id="ARBA00022448"/>
    </source>
</evidence>
<dbReference type="GO" id="GO:0015833">
    <property type="term" value="P:peptide transport"/>
    <property type="evidence" value="ECO:0007669"/>
    <property type="project" value="UniProtKB-KW"/>
</dbReference>
<evidence type="ECO:0000256" key="7">
    <source>
        <dbReference type="ARBA" id="ARBA00022989"/>
    </source>
</evidence>
<evidence type="ECO:0000256" key="5">
    <source>
        <dbReference type="ARBA" id="ARBA00022856"/>
    </source>
</evidence>
<dbReference type="FunFam" id="1.20.1250.20:FF:000049">
    <property type="entry name" value="Solute carrier family 15 member 2"/>
    <property type="match status" value="1"/>
</dbReference>
<evidence type="ECO:0000256" key="9">
    <source>
        <dbReference type="ARBA" id="ARBA00078114"/>
    </source>
</evidence>
<keyword evidence="3 10" id="KW-0813">Transport</keyword>
<keyword evidence="7 11" id="KW-1133">Transmembrane helix</keyword>
<comment type="similarity">
    <text evidence="2 10">Belongs to the major facilitator superfamily. Proton-dependent oligopeptide transporter (POT/PTR) (TC 2.A.17) family.</text>
</comment>
<evidence type="ECO:0000256" key="11">
    <source>
        <dbReference type="SAM" id="Phobius"/>
    </source>
</evidence>